<dbReference type="PANTHER" id="PTHR43785:SF12">
    <property type="entry name" value="TYPE-1 GLUTAMINE SYNTHETASE 2"/>
    <property type="match status" value="1"/>
</dbReference>
<dbReference type="PROSITE" id="PS51987">
    <property type="entry name" value="GS_CATALYTIC"/>
    <property type="match status" value="1"/>
</dbReference>
<dbReference type="PANTHER" id="PTHR43785">
    <property type="entry name" value="GAMMA-GLUTAMYLPUTRESCINE SYNTHETASE"/>
    <property type="match status" value="1"/>
</dbReference>
<dbReference type="SUPFAM" id="SSF55931">
    <property type="entry name" value="Glutamine synthetase/guanido kinase"/>
    <property type="match status" value="1"/>
</dbReference>
<name>A0A5J5GT79_9RHOB</name>
<comment type="similarity">
    <text evidence="3 4">Belongs to the glutamine synthetase family.</text>
</comment>
<evidence type="ECO:0000313" key="7">
    <source>
        <dbReference type="EMBL" id="KAA9010684.1"/>
    </source>
</evidence>
<reference evidence="7 8" key="1">
    <citation type="submission" date="2019-09" db="EMBL/GenBank/DDBJ databases">
        <authorList>
            <person name="Park J.-S."/>
            <person name="Choi H.-J."/>
        </authorList>
    </citation>
    <scope>NUCLEOTIDE SEQUENCE [LARGE SCALE GENOMIC DNA]</scope>
    <source>
        <strain evidence="7 8">176SS1-4</strain>
    </source>
</reference>
<dbReference type="Proteomes" id="UP000326554">
    <property type="component" value="Unassembled WGS sequence"/>
</dbReference>
<dbReference type="CDD" id="cd00093">
    <property type="entry name" value="HTH_XRE"/>
    <property type="match status" value="1"/>
</dbReference>
<dbReference type="AlphaFoldDB" id="A0A5J5GT79"/>
<evidence type="ECO:0000256" key="1">
    <source>
        <dbReference type="ARBA" id="ARBA00001946"/>
    </source>
</evidence>
<proteinExistence type="inferred from homology"/>
<dbReference type="GO" id="GO:0003677">
    <property type="term" value="F:DNA binding"/>
    <property type="evidence" value="ECO:0007669"/>
    <property type="project" value="InterPro"/>
</dbReference>
<dbReference type="SMART" id="SM01230">
    <property type="entry name" value="Gln-synt_C"/>
    <property type="match status" value="1"/>
</dbReference>
<dbReference type="InterPro" id="IPR014746">
    <property type="entry name" value="Gln_synth/guanido_kin_cat_dom"/>
</dbReference>
<dbReference type="GO" id="GO:0006598">
    <property type="term" value="P:polyamine catabolic process"/>
    <property type="evidence" value="ECO:0007669"/>
    <property type="project" value="TreeGrafter"/>
</dbReference>
<evidence type="ECO:0000313" key="8">
    <source>
        <dbReference type="Proteomes" id="UP000326554"/>
    </source>
</evidence>
<sequence length="514" mass="56226">MKSFAEVFRAHFKESALGASELARVSGVSKFVIYDLERGKASTTSVENAVALSEALGFRLQEADELPGAQDPDWLSLHPEIRTIRVAASDLNGVARGKRVPRRFAQKVAEDGTRFPLSVLNLDIWGEDIDDSPLVFAAGDPDGVAMPTERGFLPMPWLSSPSALLPMWMFREDGRPFDGDPRHALARVAGRLRAKGLTPVIGTELEFYAIDDRGPELRVPPSPRSGKRRPGAEILSLRALDAFDQFFTEIYDGCETMDIPAETAISEAGIGQFEVNLSHVDDPLKAADDAWLFKLLVRGIARAHGFAASFMAKPYEDYSGNGMHVHVSLLDQEGRNVFDDGSPTGSATLRHAVAGCLAAMPASTLVFFPHGTSYDRIVPDSHAPTSVGWGYENRTAALRIPAGSSSARRFEHRVAGGDVNPYLMLAVVLGSALIGIEDEMEPPEPITGNAYDQDLPQLPETWEAAIDAFEHSEIIARILPRDLIANFVATKRQELHYFGELSDQEKVELYLDTV</sequence>
<dbReference type="Gene3D" id="3.10.20.70">
    <property type="entry name" value="Glutamine synthetase, N-terminal domain"/>
    <property type="match status" value="1"/>
</dbReference>
<comment type="caution">
    <text evidence="7">The sequence shown here is derived from an EMBL/GenBank/DDBJ whole genome shotgun (WGS) entry which is preliminary data.</text>
</comment>
<dbReference type="SMART" id="SM00530">
    <property type="entry name" value="HTH_XRE"/>
    <property type="match status" value="1"/>
</dbReference>
<evidence type="ECO:0000259" key="6">
    <source>
        <dbReference type="PROSITE" id="PS51987"/>
    </source>
</evidence>
<dbReference type="Pfam" id="PF00120">
    <property type="entry name" value="Gln-synt_C"/>
    <property type="match status" value="1"/>
</dbReference>
<dbReference type="SUPFAM" id="SSF47413">
    <property type="entry name" value="lambda repressor-like DNA-binding domains"/>
    <property type="match status" value="1"/>
</dbReference>
<organism evidence="7 8">
    <name type="scientific">Histidinibacterium aquaticum</name>
    <dbReference type="NCBI Taxonomy" id="2613962"/>
    <lineage>
        <taxon>Bacteria</taxon>
        <taxon>Pseudomonadati</taxon>
        <taxon>Pseudomonadota</taxon>
        <taxon>Alphaproteobacteria</taxon>
        <taxon>Rhodobacterales</taxon>
        <taxon>Paracoccaceae</taxon>
        <taxon>Histidinibacterium</taxon>
    </lineage>
</organism>
<dbReference type="InterPro" id="IPR008146">
    <property type="entry name" value="Gln_synth_cat_dom"/>
</dbReference>
<gene>
    <name evidence="7" type="ORF">F3S47_01030</name>
</gene>
<protein>
    <submittedName>
        <fullName evidence="7">Glutamine synthetase</fullName>
    </submittedName>
</protein>
<evidence type="ECO:0000256" key="3">
    <source>
        <dbReference type="PROSITE-ProRule" id="PRU01331"/>
    </source>
</evidence>
<dbReference type="EMBL" id="VYQE01000001">
    <property type="protein sequence ID" value="KAA9010684.1"/>
    <property type="molecule type" value="Genomic_DNA"/>
</dbReference>
<dbReference type="Gene3D" id="1.10.260.40">
    <property type="entry name" value="lambda repressor-like DNA-binding domains"/>
    <property type="match status" value="1"/>
</dbReference>
<keyword evidence="8" id="KW-1185">Reference proteome</keyword>
<dbReference type="SUPFAM" id="SSF54368">
    <property type="entry name" value="Glutamine synthetase, N-terminal domain"/>
    <property type="match status" value="1"/>
</dbReference>
<evidence type="ECO:0000259" key="5">
    <source>
        <dbReference type="PROSITE" id="PS50943"/>
    </source>
</evidence>
<keyword evidence="2" id="KW-0436">Ligase</keyword>
<accession>A0A5J5GT79</accession>
<dbReference type="InterPro" id="IPR010982">
    <property type="entry name" value="Lambda_DNA-bd_dom_sf"/>
</dbReference>
<dbReference type="GO" id="GO:0006542">
    <property type="term" value="P:glutamine biosynthetic process"/>
    <property type="evidence" value="ECO:0007669"/>
    <property type="project" value="InterPro"/>
</dbReference>
<dbReference type="Gene3D" id="3.30.590.10">
    <property type="entry name" value="Glutamine synthetase/guanido kinase, catalytic domain"/>
    <property type="match status" value="1"/>
</dbReference>
<dbReference type="PROSITE" id="PS50943">
    <property type="entry name" value="HTH_CROC1"/>
    <property type="match status" value="1"/>
</dbReference>
<evidence type="ECO:0000256" key="4">
    <source>
        <dbReference type="RuleBase" id="RU000384"/>
    </source>
</evidence>
<dbReference type="GO" id="GO:0004356">
    <property type="term" value="F:glutamine synthetase activity"/>
    <property type="evidence" value="ECO:0007669"/>
    <property type="project" value="InterPro"/>
</dbReference>
<feature type="domain" description="HTH cro/C1-type" evidence="5">
    <location>
        <begin position="20"/>
        <end position="63"/>
    </location>
</feature>
<feature type="domain" description="GS catalytic" evidence="6">
    <location>
        <begin position="181"/>
        <end position="514"/>
    </location>
</feature>
<dbReference type="InterPro" id="IPR036651">
    <property type="entry name" value="Gln_synt_N_sf"/>
</dbReference>
<dbReference type="InterPro" id="IPR001387">
    <property type="entry name" value="Cro/C1-type_HTH"/>
</dbReference>
<comment type="cofactor">
    <cofactor evidence="1">
        <name>Mg(2+)</name>
        <dbReference type="ChEBI" id="CHEBI:18420"/>
    </cofactor>
</comment>
<evidence type="ECO:0000256" key="2">
    <source>
        <dbReference type="ARBA" id="ARBA00022598"/>
    </source>
</evidence>